<sequence length="232" mass="23971">MAALAADLEPLCGLRNMSRAESLASLSTCASRSGSCLILTHGCGGIGDEEAVDREEPEELEKACEECRPDGSQQGSAGAACAPNAATTPSPCRNGAAQQQPSWPTPPPLDGSGTGAAGGAWPAGMPALYLEQRQAPRRCSLAQLLKQPLAVLSQVMGRILPLGGRPATPRRHRAPAGAGFRAHGLDREDEDGGPLRRVRRCHDLLGMAAAVATAEEAGQKGRGGGVRARQRA</sequence>
<accession>A0A7S0FXL2</accession>
<name>A0A7S0FXL2_9DINO</name>
<evidence type="ECO:0000313" key="2">
    <source>
        <dbReference type="EMBL" id="CAD8386109.1"/>
    </source>
</evidence>
<protein>
    <submittedName>
        <fullName evidence="2">Uncharacterized protein</fullName>
    </submittedName>
</protein>
<feature type="compositionally biased region" description="Basic and acidic residues" evidence="1">
    <location>
        <begin position="60"/>
        <end position="69"/>
    </location>
</feature>
<gene>
    <name evidence="2" type="ORF">PBAH0796_LOCUS29797</name>
</gene>
<dbReference type="AlphaFoldDB" id="A0A7S0FXL2"/>
<proteinExistence type="predicted"/>
<organism evidence="2">
    <name type="scientific">Pyrodinium bahamense</name>
    <dbReference type="NCBI Taxonomy" id="73915"/>
    <lineage>
        <taxon>Eukaryota</taxon>
        <taxon>Sar</taxon>
        <taxon>Alveolata</taxon>
        <taxon>Dinophyceae</taxon>
        <taxon>Gonyaulacales</taxon>
        <taxon>Pyrocystaceae</taxon>
        <taxon>Pyrodinium</taxon>
    </lineage>
</organism>
<dbReference type="EMBL" id="HBEG01048902">
    <property type="protein sequence ID" value="CAD8386109.1"/>
    <property type="molecule type" value="Transcribed_RNA"/>
</dbReference>
<feature type="region of interest" description="Disordered" evidence="1">
    <location>
        <begin position="163"/>
        <end position="195"/>
    </location>
</feature>
<feature type="region of interest" description="Disordered" evidence="1">
    <location>
        <begin position="49"/>
        <end position="118"/>
    </location>
</feature>
<evidence type="ECO:0000256" key="1">
    <source>
        <dbReference type="SAM" id="MobiDB-lite"/>
    </source>
</evidence>
<reference evidence="2" key="1">
    <citation type="submission" date="2021-01" db="EMBL/GenBank/DDBJ databases">
        <authorList>
            <person name="Corre E."/>
            <person name="Pelletier E."/>
            <person name="Niang G."/>
            <person name="Scheremetjew M."/>
            <person name="Finn R."/>
            <person name="Kale V."/>
            <person name="Holt S."/>
            <person name="Cochrane G."/>
            <person name="Meng A."/>
            <person name="Brown T."/>
            <person name="Cohen L."/>
        </authorList>
    </citation>
    <scope>NUCLEOTIDE SEQUENCE</scope>
    <source>
        <strain evidence="2">Pbaha01</strain>
    </source>
</reference>
<feature type="compositionally biased region" description="Acidic residues" evidence="1">
    <location>
        <begin position="49"/>
        <end position="59"/>
    </location>
</feature>
<feature type="region of interest" description="Disordered" evidence="1">
    <location>
        <begin position="213"/>
        <end position="232"/>
    </location>
</feature>
<feature type="compositionally biased region" description="Low complexity" evidence="1">
    <location>
        <begin position="71"/>
        <end position="92"/>
    </location>
</feature>